<dbReference type="OrthoDB" id="5307922at2759"/>
<name>D7FPD7_ECTSI</name>
<organism evidence="1 2">
    <name type="scientific">Ectocarpus siliculosus</name>
    <name type="common">Brown alga</name>
    <name type="synonym">Conferva siliculosa</name>
    <dbReference type="NCBI Taxonomy" id="2880"/>
    <lineage>
        <taxon>Eukaryota</taxon>
        <taxon>Sar</taxon>
        <taxon>Stramenopiles</taxon>
        <taxon>Ochrophyta</taxon>
        <taxon>PX clade</taxon>
        <taxon>Phaeophyceae</taxon>
        <taxon>Ectocarpales</taxon>
        <taxon>Ectocarpaceae</taxon>
        <taxon>Ectocarpus</taxon>
    </lineage>
</organism>
<gene>
    <name evidence="1" type="ORF">Esi_0189_0001</name>
</gene>
<protein>
    <submittedName>
        <fullName evidence="1">Chromosome 20 open reading frame 3</fullName>
    </submittedName>
</protein>
<dbReference type="InParanoid" id="D7FPD7"/>
<dbReference type="EMBL" id="FN649742">
    <property type="protein sequence ID" value="CBJ30395.1"/>
    <property type="molecule type" value="Genomic_DNA"/>
</dbReference>
<dbReference type="Proteomes" id="UP000002630">
    <property type="component" value="Linkage Group LG17"/>
</dbReference>
<dbReference type="AlphaFoldDB" id="D7FPD7"/>
<dbReference type="STRING" id="2880.D7FPD7"/>
<dbReference type="eggNOG" id="KOG1520">
    <property type="taxonomic scope" value="Eukaryota"/>
</dbReference>
<reference evidence="1 2" key="1">
    <citation type="journal article" date="2010" name="Nature">
        <title>The Ectocarpus genome and the independent evolution of multicellularity in brown algae.</title>
        <authorList>
            <person name="Cock J.M."/>
            <person name="Sterck L."/>
            <person name="Rouze P."/>
            <person name="Scornet D."/>
            <person name="Allen A.E."/>
            <person name="Amoutzias G."/>
            <person name="Anthouard V."/>
            <person name="Artiguenave F."/>
            <person name="Aury J.M."/>
            <person name="Badger J.H."/>
            <person name="Beszteri B."/>
            <person name="Billiau K."/>
            <person name="Bonnet E."/>
            <person name="Bothwell J.H."/>
            <person name="Bowler C."/>
            <person name="Boyen C."/>
            <person name="Brownlee C."/>
            <person name="Carrano C.J."/>
            <person name="Charrier B."/>
            <person name="Cho G.Y."/>
            <person name="Coelho S.M."/>
            <person name="Collen J."/>
            <person name="Corre E."/>
            <person name="Da Silva C."/>
            <person name="Delage L."/>
            <person name="Delaroque N."/>
            <person name="Dittami S.M."/>
            <person name="Doulbeau S."/>
            <person name="Elias M."/>
            <person name="Farnham G."/>
            <person name="Gachon C.M."/>
            <person name="Gschloessl B."/>
            <person name="Heesch S."/>
            <person name="Jabbari K."/>
            <person name="Jubin C."/>
            <person name="Kawai H."/>
            <person name="Kimura K."/>
            <person name="Kloareg B."/>
            <person name="Kupper F.C."/>
            <person name="Lang D."/>
            <person name="Le Bail A."/>
            <person name="Leblanc C."/>
            <person name="Lerouge P."/>
            <person name="Lohr M."/>
            <person name="Lopez P.J."/>
            <person name="Martens C."/>
            <person name="Maumus F."/>
            <person name="Michel G."/>
            <person name="Miranda-Saavedra D."/>
            <person name="Morales J."/>
            <person name="Moreau H."/>
            <person name="Motomura T."/>
            <person name="Nagasato C."/>
            <person name="Napoli C.A."/>
            <person name="Nelson D.R."/>
            <person name="Nyvall-Collen P."/>
            <person name="Peters A.F."/>
            <person name="Pommier C."/>
            <person name="Potin P."/>
            <person name="Poulain J."/>
            <person name="Quesneville H."/>
            <person name="Read B."/>
            <person name="Rensing S.A."/>
            <person name="Ritter A."/>
            <person name="Rousvoal S."/>
            <person name="Samanta M."/>
            <person name="Samson G."/>
            <person name="Schroeder D.C."/>
            <person name="Segurens B."/>
            <person name="Strittmatter M."/>
            <person name="Tonon T."/>
            <person name="Tregear J.W."/>
            <person name="Valentin K."/>
            <person name="von Dassow P."/>
            <person name="Yamagishi T."/>
            <person name="Van de Peer Y."/>
            <person name="Wincker P."/>
        </authorList>
    </citation>
    <scope>NUCLEOTIDE SEQUENCE [LARGE SCALE GENOMIC DNA]</scope>
    <source>
        <strain evidence="2">Ec32 / CCAP1310/4</strain>
    </source>
</reference>
<proteinExistence type="predicted"/>
<evidence type="ECO:0000313" key="2">
    <source>
        <dbReference type="Proteomes" id="UP000002630"/>
    </source>
</evidence>
<evidence type="ECO:0000313" key="1">
    <source>
        <dbReference type="EMBL" id="CBJ30395.1"/>
    </source>
</evidence>
<keyword evidence="2" id="KW-1185">Reference proteome</keyword>
<accession>D7FPD7</accession>
<sequence length="172" mass="18335">MRFRVLEVDLAHVLQGQASSENSRREENTPAASLVDALGSCGEEEALPDGVRVFAEALPGFVDNLVFDETRGGYVAGAGTKVAAPFSALHLALKKPAIFRTIIGKLVPMGVIENLVPSYGLVFVLGLDGTVKESMHDATGRTAFVSAAYRSSKSGYTFLGSSQNKYLGRVRL</sequence>
<dbReference type="EMBL" id="FN648355">
    <property type="protein sequence ID" value="CBJ30395.1"/>
    <property type="molecule type" value="Genomic_DNA"/>
</dbReference>